<organism evidence="6 7">
    <name type="scientific">Rhodofomes roseus</name>
    <dbReference type="NCBI Taxonomy" id="34475"/>
    <lineage>
        <taxon>Eukaryota</taxon>
        <taxon>Fungi</taxon>
        <taxon>Dikarya</taxon>
        <taxon>Basidiomycota</taxon>
        <taxon>Agaricomycotina</taxon>
        <taxon>Agaricomycetes</taxon>
        <taxon>Polyporales</taxon>
        <taxon>Rhodofomes</taxon>
    </lineage>
</organism>
<accession>A0A4Y9XM61</accession>
<keyword evidence="3" id="KW-0378">Hydrolase</keyword>
<reference evidence="6 7" key="1">
    <citation type="submission" date="2019-01" db="EMBL/GenBank/DDBJ databases">
        <title>Genome sequencing of the rare red list fungi Fomitopsis rosea.</title>
        <authorList>
            <person name="Buettner E."/>
            <person name="Kellner H."/>
        </authorList>
    </citation>
    <scope>NUCLEOTIDE SEQUENCE [LARGE SCALE GENOMIC DNA]</scope>
    <source>
        <strain evidence="6 7">DSM 105464</strain>
    </source>
</reference>
<dbReference type="STRING" id="34475.A0A4Y9XM61"/>
<feature type="compositionally biased region" description="Polar residues" evidence="5">
    <location>
        <begin position="82"/>
        <end position="99"/>
    </location>
</feature>
<evidence type="ECO:0000256" key="3">
    <source>
        <dbReference type="ARBA" id="ARBA00022801"/>
    </source>
</evidence>
<evidence type="ECO:0000256" key="5">
    <source>
        <dbReference type="SAM" id="MobiDB-lite"/>
    </source>
</evidence>
<dbReference type="Proteomes" id="UP000298390">
    <property type="component" value="Unassembled WGS sequence"/>
</dbReference>
<comment type="caution">
    <text evidence="6">The sequence shown here is derived from an EMBL/GenBank/DDBJ whole genome shotgun (WGS) entry which is preliminary data.</text>
</comment>
<feature type="compositionally biased region" description="Low complexity" evidence="5">
    <location>
        <begin position="184"/>
        <end position="208"/>
    </location>
</feature>
<evidence type="ECO:0000256" key="1">
    <source>
        <dbReference type="ARBA" id="ARBA00008601"/>
    </source>
</evidence>
<protein>
    <recommendedName>
        <fullName evidence="2">protein-tyrosine-phosphatase</fullName>
        <ecNumber evidence="2">3.1.3.48</ecNumber>
    </recommendedName>
</protein>
<dbReference type="PANTHER" id="PTHR45848">
    <property type="entry name" value="DUAL SPECIFICITY PROTEIN PHOSPHATASE 12 FAMILY MEMBER"/>
    <property type="match status" value="1"/>
</dbReference>
<dbReference type="GO" id="GO:0004725">
    <property type="term" value="F:protein tyrosine phosphatase activity"/>
    <property type="evidence" value="ECO:0007669"/>
    <property type="project" value="UniProtKB-EC"/>
</dbReference>
<gene>
    <name evidence="6" type="ORF">EVJ58_g10708</name>
</gene>
<proteinExistence type="inferred from homology"/>
<dbReference type="EMBL" id="SEKV01001261">
    <property type="protein sequence ID" value="TFY51165.1"/>
    <property type="molecule type" value="Genomic_DNA"/>
</dbReference>
<feature type="compositionally biased region" description="Acidic residues" evidence="5">
    <location>
        <begin position="123"/>
        <end position="139"/>
    </location>
</feature>
<evidence type="ECO:0000256" key="4">
    <source>
        <dbReference type="ARBA" id="ARBA00022912"/>
    </source>
</evidence>
<dbReference type="AlphaFoldDB" id="A0A4Y9XM61"/>
<comment type="similarity">
    <text evidence="1">Belongs to the protein-tyrosine phosphatase family. Non-receptor class dual specificity subfamily.</text>
</comment>
<evidence type="ECO:0000256" key="2">
    <source>
        <dbReference type="ARBA" id="ARBA00013064"/>
    </source>
</evidence>
<keyword evidence="4" id="KW-0904">Protein phosphatase</keyword>
<sequence>MLDHGQVGPTTPAFTPVASRRPSSSLHDAPVRPFAPLTPVKSPPSSRRPSMNDSRPAISSPALAYGIEETHAWASTDVPPSVGSNYEPQTRSRLGSNVDTRPLKSSLLALQGAAQLGQDISDDLSESAVEGSDDEEEEASNPPNTAFPRPETDGDAWAVPPSAATSPTAGSNPSSTSRDLNVKSLSLGGSMPSPPALSTSPSASSAEPLRAIPPSLARQFSSSSGTPLMHGSDLAAQLSNNPKLAGLRSPTSGLNMTAMTPSSPGAGASANGASPVGRGGSALNISPPLLANNTCSGYFVEPMKWMDAFLQEGQMAGKIVCPNKKCGAKLGNYDWAGVCCSCKQWVVPVSVVALF</sequence>
<dbReference type="GO" id="GO:0008138">
    <property type="term" value="F:protein tyrosine/serine/threonine phosphatase activity"/>
    <property type="evidence" value="ECO:0007669"/>
    <property type="project" value="TreeGrafter"/>
</dbReference>
<feature type="compositionally biased region" description="Low complexity" evidence="5">
    <location>
        <begin position="39"/>
        <end position="56"/>
    </location>
</feature>
<feature type="region of interest" description="Disordered" evidence="5">
    <location>
        <begin position="1"/>
        <end position="99"/>
    </location>
</feature>
<evidence type="ECO:0000313" key="7">
    <source>
        <dbReference type="Proteomes" id="UP000298390"/>
    </source>
</evidence>
<evidence type="ECO:0000313" key="6">
    <source>
        <dbReference type="EMBL" id="TFY51165.1"/>
    </source>
</evidence>
<dbReference type="PANTHER" id="PTHR45848:SF4">
    <property type="entry name" value="DUAL SPECIFICITY PROTEIN PHOSPHATASE 12"/>
    <property type="match status" value="1"/>
</dbReference>
<name>A0A4Y9XM61_9APHY</name>
<feature type="compositionally biased region" description="Low complexity" evidence="5">
    <location>
        <begin position="160"/>
        <end position="177"/>
    </location>
</feature>
<dbReference type="EC" id="3.1.3.48" evidence="2"/>
<dbReference type="GO" id="GO:0005634">
    <property type="term" value="C:nucleus"/>
    <property type="evidence" value="ECO:0007669"/>
    <property type="project" value="TreeGrafter"/>
</dbReference>
<feature type="region of interest" description="Disordered" evidence="5">
    <location>
        <begin position="123"/>
        <end position="208"/>
    </location>
</feature>